<feature type="domain" description="Peptidoglycan binding-like" evidence="3">
    <location>
        <begin position="29"/>
        <end position="82"/>
    </location>
</feature>
<evidence type="ECO:0000259" key="3">
    <source>
        <dbReference type="Pfam" id="PF01471"/>
    </source>
</evidence>
<dbReference type="GO" id="GO:0030574">
    <property type="term" value="P:collagen catabolic process"/>
    <property type="evidence" value="ECO:0007669"/>
    <property type="project" value="TreeGrafter"/>
</dbReference>
<feature type="signal peptide" evidence="2">
    <location>
        <begin position="1"/>
        <end position="19"/>
    </location>
</feature>
<dbReference type="Pfam" id="PF01471">
    <property type="entry name" value="PG_binding_1"/>
    <property type="match status" value="1"/>
</dbReference>
<dbReference type="AlphaFoldDB" id="A0A4Z2IUQ8"/>
<dbReference type="GO" id="GO:0005615">
    <property type="term" value="C:extracellular space"/>
    <property type="evidence" value="ECO:0007669"/>
    <property type="project" value="TreeGrafter"/>
</dbReference>
<dbReference type="InterPro" id="IPR036365">
    <property type="entry name" value="PGBD-like_sf"/>
</dbReference>
<dbReference type="Gene3D" id="1.10.101.10">
    <property type="entry name" value="PGBD-like superfamily/PGBD"/>
    <property type="match status" value="1"/>
</dbReference>
<keyword evidence="1" id="KW-0645">Protease</keyword>
<dbReference type="PANTHER" id="PTHR10201:SF166">
    <property type="entry name" value="MATRIX METALLOPROTEINASE-19"/>
    <property type="match status" value="1"/>
</dbReference>
<accession>A0A4Z2IUQ8</accession>
<gene>
    <name evidence="4" type="primary">MMP19_1</name>
    <name evidence="4" type="ORF">EYF80_008358</name>
</gene>
<reference evidence="4 5" key="1">
    <citation type="submission" date="2019-03" db="EMBL/GenBank/DDBJ databases">
        <title>First draft genome of Liparis tanakae, snailfish: a comprehensive survey of snailfish specific genes.</title>
        <authorList>
            <person name="Kim W."/>
            <person name="Song I."/>
            <person name="Jeong J.-H."/>
            <person name="Kim D."/>
            <person name="Kim S."/>
            <person name="Ryu S."/>
            <person name="Song J.Y."/>
            <person name="Lee S.K."/>
        </authorList>
    </citation>
    <scope>NUCLEOTIDE SEQUENCE [LARGE SCALE GENOMIC DNA]</scope>
    <source>
        <tissue evidence="4">Muscle</tissue>
    </source>
</reference>
<protein>
    <submittedName>
        <fullName evidence="4">Matrix metalloproteinase-19</fullName>
    </submittedName>
</protein>
<evidence type="ECO:0000313" key="4">
    <source>
        <dbReference type="EMBL" id="TNN81298.1"/>
    </source>
</evidence>
<feature type="chain" id="PRO_5021225559" evidence="2">
    <location>
        <begin position="20"/>
        <end position="105"/>
    </location>
</feature>
<evidence type="ECO:0000256" key="2">
    <source>
        <dbReference type="SAM" id="SignalP"/>
    </source>
</evidence>
<dbReference type="PANTHER" id="PTHR10201">
    <property type="entry name" value="MATRIX METALLOPROTEINASE"/>
    <property type="match status" value="1"/>
</dbReference>
<comment type="caution">
    <text evidence="4">The sequence shown here is derived from an EMBL/GenBank/DDBJ whole genome shotgun (WGS) entry which is preliminary data.</text>
</comment>
<name>A0A4Z2IUQ8_9TELE</name>
<organism evidence="4 5">
    <name type="scientific">Liparis tanakae</name>
    <name type="common">Tanaka's snailfish</name>
    <dbReference type="NCBI Taxonomy" id="230148"/>
    <lineage>
        <taxon>Eukaryota</taxon>
        <taxon>Metazoa</taxon>
        <taxon>Chordata</taxon>
        <taxon>Craniata</taxon>
        <taxon>Vertebrata</taxon>
        <taxon>Euteleostomi</taxon>
        <taxon>Actinopterygii</taxon>
        <taxon>Neopterygii</taxon>
        <taxon>Teleostei</taxon>
        <taxon>Neoteleostei</taxon>
        <taxon>Acanthomorphata</taxon>
        <taxon>Eupercaria</taxon>
        <taxon>Perciformes</taxon>
        <taxon>Cottioidei</taxon>
        <taxon>Cottales</taxon>
        <taxon>Liparidae</taxon>
        <taxon>Liparis</taxon>
    </lineage>
</organism>
<keyword evidence="1" id="KW-0378">Hydrolase</keyword>
<dbReference type="GO" id="GO:0030198">
    <property type="term" value="P:extracellular matrix organization"/>
    <property type="evidence" value="ECO:0007669"/>
    <property type="project" value="TreeGrafter"/>
</dbReference>
<evidence type="ECO:0000256" key="1">
    <source>
        <dbReference type="ARBA" id="ARBA00023049"/>
    </source>
</evidence>
<keyword evidence="1" id="KW-0482">Metalloprotease</keyword>
<sequence length="105" mass="12267">MDYTWMLLLSLLHLRGAVCEVAQWTEFDEAKAYLRQYGYLNDPADPQDPHYLEEVIEALRVFQGVNDLPPTGELDEATVELMRQPRCGMEDPFNKKKNKYRLMGE</sequence>
<dbReference type="EMBL" id="SRLO01000047">
    <property type="protein sequence ID" value="TNN81298.1"/>
    <property type="molecule type" value="Genomic_DNA"/>
</dbReference>
<keyword evidence="2" id="KW-0732">Signal</keyword>
<dbReference type="InterPro" id="IPR036366">
    <property type="entry name" value="PGBDSf"/>
</dbReference>
<evidence type="ECO:0000313" key="5">
    <source>
        <dbReference type="Proteomes" id="UP000314294"/>
    </source>
</evidence>
<keyword evidence="5" id="KW-1185">Reference proteome</keyword>
<dbReference type="SUPFAM" id="SSF47090">
    <property type="entry name" value="PGBD-like"/>
    <property type="match status" value="1"/>
</dbReference>
<proteinExistence type="predicted"/>
<dbReference type="InterPro" id="IPR002477">
    <property type="entry name" value="Peptidoglycan-bd-like"/>
</dbReference>
<dbReference type="GO" id="GO:0004222">
    <property type="term" value="F:metalloendopeptidase activity"/>
    <property type="evidence" value="ECO:0007669"/>
    <property type="project" value="TreeGrafter"/>
</dbReference>
<dbReference type="Proteomes" id="UP000314294">
    <property type="component" value="Unassembled WGS sequence"/>
</dbReference>
<dbReference type="OrthoDB" id="406838at2759"/>